<evidence type="ECO:0000313" key="2">
    <source>
        <dbReference type="EMBL" id="QHT16315.1"/>
    </source>
</evidence>
<dbReference type="EMBL" id="MN739620">
    <property type="protein sequence ID" value="QHT16315.1"/>
    <property type="molecule type" value="Genomic_DNA"/>
</dbReference>
<keyword evidence="1" id="KW-0812">Transmembrane</keyword>
<protein>
    <recommendedName>
        <fullName evidence="3">Vint domain-containing protein</fullName>
    </recommendedName>
</protein>
<evidence type="ECO:0000256" key="1">
    <source>
        <dbReference type="SAM" id="Phobius"/>
    </source>
</evidence>
<reference evidence="2" key="1">
    <citation type="journal article" date="2020" name="Nature">
        <title>Giant virus diversity and host interactions through global metagenomics.</title>
        <authorList>
            <person name="Schulz F."/>
            <person name="Roux S."/>
            <person name="Paez-Espino D."/>
            <person name="Jungbluth S."/>
            <person name="Walsh D.A."/>
            <person name="Denef V.J."/>
            <person name="McMahon K.D."/>
            <person name="Konstantinidis K.T."/>
            <person name="Eloe-Fadrosh E.A."/>
            <person name="Kyrpides N.C."/>
            <person name="Woyke T."/>
        </authorList>
    </citation>
    <scope>NUCLEOTIDE SEQUENCE</scope>
    <source>
        <strain evidence="2">GVMAG-M-3300023174-182</strain>
    </source>
</reference>
<feature type="transmembrane region" description="Helical" evidence="1">
    <location>
        <begin position="26"/>
        <end position="46"/>
    </location>
</feature>
<accession>A0A6C0DL60</accession>
<feature type="transmembrane region" description="Helical" evidence="1">
    <location>
        <begin position="195"/>
        <end position="217"/>
    </location>
</feature>
<evidence type="ECO:0008006" key="3">
    <source>
        <dbReference type="Google" id="ProtNLM"/>
    </source>
</evidence>
<feature type="transmembrane region" description="Helical" evidence="1">
    <location>
        <begin position="171"/>
        <end position="189"/>
    </location>
</feature>
<sequence>MDMNQINKVEKIYEKLTYFDQYGSSFILFIIITIVLLLFTGASYAFSNIQFIKDDWANQRCKPYIMPIAGFINKPPDISIKDFTAQNFTYCIQNTSRNITGIAIEPINFATNTMTKIAGSMSDAINDIRAMTSKTRSFFQSVTEEIMGRLMNIMIPLQQIIISFKDFISKIQGTMTASLFTSLGTFYALKSLLGAIAQFIIIILITLAALIAVFWIFPFTWGAALANTAIFVALSIPMALILTFMTNVLHVNTGLSVPTLKSSKCFDKNTEFVMNNGIVKKISEIEVGEKLENNNLITSKIIVESKDSVMYNLNGVIVSNSHLVKYNDKWVAVENHPQAVKLDNYCCDGDGTGGMRGTFLYCLNTESKTIELNNMIFSDWDEIFDEEIDKIKNMKIKNVKYSFDDLYDDNIKNSDIHKYIDGGFHPNTIIRLKDGIVKKIKNINIGDILENGERVYGYVEIDGENIFEQCSYCLAKNKFVVGGTNLNICDKTINFTSTLDLDKRNKKLYKHKEAKLYHLLTNKKTFYVNEIQFYDYNSCIDLFLDKYRGKLLSMKYV</sequence>
<keyword evidence="1" id="KW-1133">Transmembrane helix</keyword>
<organism evidence="2">
    <name type="scientific">viral metagenome</name>
    <dbReference type="NCBI Taxonomy" id="1070528"/>
    <lineage>
        <taxon>unclassified sequences</taxon>
        <taxon>metagenomes</taxon>
        <taxon>organismal metagenomes</taxon>
    </lineage>
</organism>
<dbReference type="AlphaFoldDB" id="A0A6C0DL60"/>
<proteinExistence type="predicted"/>
<feature type="transmembrane region" description="Helical" evidence="1">
    <location>
        <begin position="224"/>
        <end position="245"/>
    </location>
</feature>
<keyword evidence="1" id="KW-0472">Membrane</keyword>
<name>A0A6C0DL60_9ZZZZ</name>